<dbReference type="InterPro" id="IPR029063">
    <property type="entry name" value="SAM-dependent_MTases_sf"/>
</dbReference>
<dbReference type="CDD" id="cd02440">
    <property type="entry name" value="AdoMet_MTases"/>
    <property type="match status" value="1"/>
</dbReference>
<keyword evidence="2" id="KW-0489">Methyltransferase</keyword>
<keyword evidence="2" id="KW-0808">Transferase</keyword>
<keyword evidence="3" id="KW-1185">Reference proteome</keyword>
<dbReference type="AlphaFoldDB" id="A0A974BIY2"/>
<organism evidence="2 3">
    <name type="scientific">Sedimentibacter hydroxybenzoicus DSM 7310</name>
    <dbReference type="NCBI Taxonomy" id="1123245"/>
    <lineage>
        <taxon>Bacteria</taxon>
        <taxon>Bacillati</taxon>
        <taxon>Bacillota</taxon>
        <taxon>Tissierellia</taxon>
        <taxon>Sedimentibacter</taxon>
    </lineage>
</organism>
<dbReference type="RefSeq" id="WP_179237791.1">
    <property type="nucleotide sequence ID" value="NZ_JACBNQ010000007.1"/>
</dbReference>
<comment type="caution">
    <text evidence="2">The sequence shown here is derived from an EMBL/GenBank/DDBJ whole genome shotgun (WGS) entry which is preliminary data.</text>
</comment>
<dbReference type="Proteomes" id="UP000611629">
    <property type="component" value="Unassembled WGS sequence"/>
</dbReference>
<accession>A0A974BIY2</accession>
<dbReference type="GO" id="GO:0008757">
    <property type="term" value="F:S-adenosylmethionine-dependent methyltransferase activity"/>
    <property type="evidence" value="ECO:0007669"/>
    <property type="project" value="InterPro"/>
</dbReference>
<reference evidence="2" key="1">
    <citation type="submission" date="2020-07" db="EMBL/GenBank/DDBJ databases">
        <title>Genomic analysis of a strain of Sedimentibacter Hydroxybenzoicus DSM7310.</title>
        <authorList>
            <person name="Ma S."/>
        </authorList>
    </citation>
    <scope>NUCLEOTIDE SEQUENCE</scope>
    <source>
        <strain evidence="2">DSM 7310</strain>
    </source>
</reference>
<dbReference type="GO" id="GO:0032259">
    <property type="term" value="P:methylation"/>
    <property type="evidence" value="ECO:0007669"/>
    <property type="project" value="UniProtKB-KW"/>
</dbReference>
<sequence length="199" mass="22816">MKTKDMLFNKISSIYGLFFNIQVRNFTTIFTNIKDELDLSNYKNIIDIGCGTGALCNVLHEKGLSVTGIDPAKRMIEIAKKKSKNKEIEFIESNVLTGLPFGDKSFDVSISSFVAHGLNKNERQIMYDEMKRITKHLVVIYDYNEHRGLITDIAEWLEGGDYFNFIKTIKQELNEKFSNVKIVKANIRSNLYVAKLCDI</sequence>
<dbReference type="PANTHER" id="PTHR43861">
    <property type="entry name" value="TRANS-ACONITATE 2-METHYLTRANSFERASE-RELATED"/>
    <property type="match status" value="1"/>
</dbReference>
<feature type="domain" description="Methyltransferase type 11" evidence="1">
    <location>
        <begin position="46"/>
        <end position="136"/>
    </location>
</feature>
<dbReference type="SUPFAM" id="SSF53335">
    <property type="entry name" value="S-adenosyl-L-methionine-dependent methyltransferases"/>
    <property type="match status" value="1"/>
</dbReference>
<proteinExistence type="predicted"/>
<protein>
    <submittedName>
        <fullName evidence="2">Class I SAM-dependent methyltransferase</fullName>
    </submittedName>
</protein>
<gene>
    <name evidence="2" type="ORF">HZF24_08085</name>
</gene>
<dbReference type="InterPro" id="IPR013216">
    <property type="entry name" value="Methyltransf_11"/>
</dbReference>
<evidence type="ECO:0000259" key="1">
    <source>
        <dbReference type="Pfam" id="PF08241"/>
    </source>
</evidence>
<dbReference type="EMBL" id="JACBNQ010000007">
    <property type="protein sequence ID" value="NYB74100.1"/>
    <property type="molecule type" value="Genomic_DNA"/>
</dbReference>
<dbReference type="Pfam" id="PF08241">
    <property type="entry name" value="Methyltransf_11"/>
    <property type="match status" value="1"/>
</dbReference>
<dbReference type="Gene3D" id="3.40.50.150">
    <property type="entry name" value="Vaccinia Virus protein VP39"/>
    <property type="match status" value="1"/>
</dbReference>
<evidence type="ECO:0000313" key="2">
    <source>
        <dbReference type="EMBL" id="NYB74100.1"/>
    </source>
</evidence>
<evidence type="ECO:0000313" key="3">
    <source>
        <dbReference type="Proteomes" id="UP000611629"/>
    </source>
</evidence>
<name>A0A974BIY2_SEDHY</name>